<dbReference type="EMBL" id="CH474069">
    <property type="protein sequence ID" value="EDL84683.1"/>
    <property type="molecule type" value="Genomic_DNA"/>
</dbReference>
<reference evidence="1 2" key="1">
    <citation type="submission" date="2005-09" db="EMBL/GenBank/DDBJ databases">
        <authorList>
            <person name="Mural R.J."/>
            <person name="Li P.W."/>
            <person name="Adams M.D."/>
            <person name="Amanatides P.G."/>
            <person name="Baden-Tillson H."/>
            <person name="Barnstead M."/>
            <person name="Chin S.H."/>
            <person name="Dew I."/>
            <person name="Evans C.A."/>
            <person name="Ferriera S."/>
            <person name="Flanigan M."/>
            <person name="Fosler C."/>
            <person name="Glodek A."/>
            <person name="Gu Z."/>
            <person name="Holt R.A."/>
            <person name="Jennings D."/>
            <person name="Kraft C.L."/>
            <person name="Lu F."/>
            <person name="Nguyen T."/>
            <person name="Nusskern D.R."/>
            <person name="Pfannkoch C.M."/>
            <person name="Sitter C."/>
            <person name="Sutton G.G."/>
            <person name="Venter J.C."/>
            <person name="Wang Z."/>
            <person name="Woodage T."/>
            <person name="Zheng X.H."/>
            <person name="Zhong F."/>
        </authorList>
    </citation>
    <scope>NUCLEOTIDE SEQUENCE [LARGE SCALE GENOMIC DNA]</scope>
    <source>
        <strain>BN</strain>
        <strain evidence="2">Sprague-Dawley</strain>
    </source>
</reference>
<sequence>MSSNCLRPVFSLPHPHPYPHPPHPSSQPGCFVAKDFFTMTRKDSKVLPPQKHLFFSISCKLTNSAWPASNYSDLSYLWNGSQRREENVSALWKFILRYLGDALRLGTGHLNSLKMPMYLLCTIEIFPETSSGKE</sequence>
<organism evidence="1 2">
    <name type="scientific">Rattus norvegicus</name>
    <name type="common">Rat</name>
    <dbReference type="NCBI Taxonomy" id="10116"/>
    <lineage>
        <taxon>Eukaryota</taxon>
        <taxon>Metazoa</taxon>
        <taxon>Chordata</taxon>
        <taxon>Craniata</taxon>
        <taxon>Vertebrata</taxon>
        <taxon>Euteleostomi</taxon>
        <taxon>Mammalia</taxon>
        <taxon>Eutheria</taxon>
        <taxon>Euarchontoglires</taxon>
        <taxon>Glires</taxon>
        <taxon>Rodentia</taxon>
        <taxon>Myomorpha</taxon>
        <taxon>Muroidea</taxon>
        <taxon>Muridae</taxon>
        <taxon>Murinae</taxon>
        <taxon>Rattus</taxon>
    </lineage>
</organism>
<dbReference type="Proteomes" id="UP000234681">
    <property type="component" value="Chromosome 18"/>
</dbReference>
<accession>A6KMX9</accession>
<proteinExistence type="predicted"/>
<dbReference type="RGD" id="3689">
    <property type="gene designation" value="Slc14a2"/>
</dbReference>
<evidence type="ECO:0000313" key="3">
    <source>
        <dbReference type="RGD" id="3689"/>
    </source>
</evidence>
<name>A6KMX9_RAT</name>
<evidence type="ECO:0000313" key="1">
    <source>
        <dbReference type="EMBL" id="EDL84683.1"/>
    </source>
</evidence>
<evidence type="ECO:0000313" key="2">
    <source>
        <dbReference type="Proteomes" id="UP000234681"/>
    </source>
</evidence>
<dbReference type="AlphaFoldDB" id="A6KMX9"/>
<protein>
    <submittedName>
        <fullName evidence="1">Solute carrier family 14 (Urea transporter), member 2, isoform CRA_f</fullName>
    </submittedName>
</protein>
<gene>
    <name evidence="1 3" type="primary">Slc14a2</name>
    <name evidence="1" type="ORF">rCG_41238</name>
</gene>